<dbReference type="AlphaFoldDB" id="A0AAC9B2P9"/>
<evidence type="ECO:0000259" key="2">
    <source>
        <dbReference type="Pfam" id="PF19200"/>
    </source>
</evidence>
<dbReference type="GeneID" id="57276497"/>
<dbReference type="PANTHER" id="PTHR38435:SF2">
    <property type="entry name" value="DUF871 DOMAIN-CONTAINING PROTEIN"/>
    <property type="match status" value="1"/>
</dbReference>
<dbReference type="InterPro" id="IPR043797">
    <property type="entry name" value="MupG_N"/>
</dbReference>
<protein>
    <recommendedName>
        <fullName evidence="5">Outer surface protein</fullName>
    </recommendedName>
</protein>
<dbReference type="RefSeq" id="WP_046870918.1">
    <property type="nucleotide sequence ID" value="NZ_BAAAXI010000188.1"/>
</dbReference>
<dbReference type="Pfam" id="PF19200">
    <property type="entry name" value="MupG_N"/>
    <property type="match status" value="1"/>
</dbReference>
<dbReference type="InterPro" id="IPR017853">
    <property type="entry name" value="GH"/>
</dbReference>
<dbReference type="SUPFAM" id="SSF50891">
    <property type="entry name" value="Cyclophilin-like"/>
    <property type="match status" value="1"/>
</dbReference>
<dbReference type="SUPFAM" id="SSF51445">
    <property type="entry name" value="(Trans)glycosidases"/>
    <property type="match status" value="1"/>
</dbReference>
<organism evidence="3 4">
    <name type="scientific">Pediococcus damnosus</name>
    <dbReference type="NCBI Taxonomy" id="51663"/>
    <lineage>
        <taxon>Bacteria</taxon>
        <taxon>Bacillati</taxon>
        <taxon>Bacillota</taxon>
        <taxon>Bacilli</taxon>
        <taxon>Lactobacillales</taxon>
        <taxon>Lactobacillaceae</taxon>
        <taxon>Pediococcus</taxon>
    </lineage>
</organism>
<accession>A0AAC9B2P9</accession>
<name>A0AAC9B2P9_9LACO</name>
<dbReference type="InterPro" id="IPR029000">
    <property type="entry name" value="Cyclophilin-like_dom_sf"/>
</dbReference>
<dbReference type="InterPro" id="IPR043894">
    <property type="entry name" value="MupG_C"/>
</dbReference>
<feature type="domain" description="6-phospho-N-acetylmuramidase C-terminal" evidence="1">
    <location>
        <begin position="243"/>
        <end position="348"/>
    </location>
</feature>
<dbReference type="Proteomes" id="UP000076405">
    <property type="component" value="Chromosome"/>
</dbReference>
<dbReference type="Gene3D" id="3.20.20.70">
    <property type="entry name" value="Aldolase class I"/>
    <property type="match status" value="1"/>
</dbReference>
<dbReference type="Gene3D" id="2.40.100.10">
    <property type="entry name" value="Cyclophilin-like"/>
    <property type="match status" value="1"/>
</dbReference>
<feature type="domain" description="6-phospho-N-acetylmuramidase N-terminal" evidence="2">
    <location>
        <begin position="2"/>
        <end position="232"/>
    </location>
</feature>
<proteinExistence type="predicted"/>
<dbReference type="EMBL" id="CP012275">
    <property type="protein sequence ID" value="AMV63167.1"/>
    <property type="molecule type" value="Genomic_DNA"/>
</dbReference>
<evidence type="ECO:0008006" key="5">
    <source>
        <dbReference type="Google" id="ProtNLM"/>
    </source>
</evidence>
<dbReference type="InterPro" id="IPR008589">
    <property type="entry name" value="MupG"/>
</dbReference>
<gene>
    <name evidence="3" type="ORF">ADU70_1695</name>
</gene>
<dbReference type="Pfam" id="PF05913">
    <property type="entry name" value="MupG_C"/>
    <property type="match status" value="1"/>
</dbReference>
<sequence>MLGFSIYLDTEIDGRTENYIKNMSQNGFTGVFTSVHIPEDDDSKYVERLKSLGEICANQNLELTVDIDYQGLKNLGCSVNDAGKLTQFGISALRLDDGFTNSEIAILSHQLAIALNASTISESDVHELTVQNANFDHMEAWHNYYPRPETGLDAAWFAKKNAWLKEQHFSVMAFVSGDTNFRGPVYRGLPTLEVQRNMNPLVATNELDKNFEVDKVFVGDPQISNQLMKQFESFYQHNEIRLRIKTTYPQIFDQVWHNRPEVARDVVRLVESRQQNQKTSVNIRPEQMNVRKIGTITIDNLNYGRYEGEIQICKRALEASKKVNVIGQVNQTDIVLLPLIGENTAIKFIPYEEDSQ</sequence>
<dbReference type="PANTHER" id="PTHR38435">
    <property type="match status" value="1"/>
</dbReference>
<dbReference type="InterPro" id="IPR013785">
    <property type="entry name" value="Aldolase_TIM"/>
</dbReference>
<reference evidence="3 4" key="1">
    <citation type="journal article" date="2016" name="PLoS ONE">
        <title>The Identification of Novel Diagnostic Marker Genes for the Detection of Beer Spoiling Pediococcus damnosus Strains Using the BlAst Diagnostic Gene findEr.</title>
        <authorList>
            <person name="Behr J."/>
            <person name="Geissler A.J."/>
            <person name="Schmid J."/>
            <person name="Zehe A."/>
            <person name="Vogel R.F."/>
        </authorList>
    </citation>
    <scope>NUCLEOTIDE SEQUENCE [LARGE SCALE GENOMIC DNA]</scope>
    <source>
        <strain evidence="3 4">TMW 2.1533</strain>
    </source>
</reference>
<evidence type="ECO:0000259" key="1">
    <source>
        <dbReference type="Pfam" id="PF05913"/>
    </source>
</evidence>
<evidence type="ECO:0000313" key="4">
    <source>
        <dbReference type="Proteomes" id="UP000076405"/>
    </source>
</evidence>
<evidence type="ECO:0000313" key="3">
    <source>
        <dbReference type="EMBL" id="AMV63167.1"/>
    </source>
</evidence>